<evidence type="ECO:0000256" key="1">
    <source>
        <dbReference type="ARBA" id="ARBA00004651"/>
    </source>
</evidence>
<comment type="subcellular location">
    <subcellularLocation>
        <location evidence="1">Cell membrane</location>
        <topology evidence="1">Multi-pass membrane protein</topology>
    </subcellularLocation>
</comment>
<keyword evidence="2" id="KW-1003">Cell membrane</keyword>
<keyword evidence="5 6" id="KW-0472">Membrane</keyword>
<evidence type="ECO:0000313" key="8">
    <source>
        <dbReference type="EMBL" id="NGY05289.1"/>
    </source>
</evidence>
<reference evidence="8 9" key="1">
    <citation type="journal article" date="2014" name="Int. J. Syst. Evol. Microbiol.">
        <title>Solimonas terrae sp. nov., isolated from soil.</title>
        <authorList>
            <person name="Kim S.J."/>
            <person name="Moon J.Y."/>
            <person name="Weon H.Y."/>
            <person name="Ahn J.H."/>
            <person name="Chen W.M."/>
            <person name="Kwon S.W."/>
        </authorList>
    </citation>
    <scope>NUCLEOTIDE SEQUENCE [LARGE SCALE GENOMIC DNA]</scope>
    <source>
        <strain evidence="8 9">KIS83-12</strain>
    </source>
</reference>
<evidence type="ECO:0000256" key="6">
    <source>
        <dbReference type="SAM" id="Phobius"/>
    </source>
</evidence>
<feature type="transmembrane region" description="Helical" evidence="6">
    <location>
        <begin position="282"/>
        <end position="301"/>
    </location>
</feature>
<dbReference type="PANTHER" id="PTHR35007:SF1">
    <property type="entry name" value="PILUS ASSEMBLY PROTEIN"/>
    <property type="match status" value="1"/>
</dbReference>
<dbReference type="AlphaFoldDB" id="A0A6M2BTD6"/>
<feature type="transmembrane region" description="Helical" evidence="6">
    <location>
        <begin position="89"/>
        <end position="122"/>
    </location>
</feature>
<protein>
    <recommendedName>
        <fullName evidence="7">Type II secretion system protein GspF domain-containing protein</fullName>
    </recommendedName>
</protein>
<dbReference type="GO" id="GO:0005886">
    <property type="term" value="C:plasma membrane"/>
    <property type="evidence" value="ECO:0007669"/>
    <property type="project" value="UniProtKB-SubCell"/>
</dbReference>
<evidence type="ECO:0000256" key="5">
    <source>
        <dbReference type="ARBA" id="ARBA00023136"/>
    </source>
</evidence>
<feature type="domain" description="Type II secretion system protein GspF" evidence="7">
    <location>
        <begin position="140"/>
        <end position="266"/>
    </location>
</feature>
<feature type="transmembrane region" description="Helical" evidence="6">
    <location>
        <begin position="249"/>
        <end position="267"/>
    </location>
</feature>
<accession>A0A6M2BTD6</accession>
<sequence length="310" mass="34110">MTLLAVMLVALLLLGSAVALILRAAARERQEEVGLRLRVLGGSNEEAAAALLSLDNDRQIRNPVLRWLCHLIWRTGVELQPTTVLRIVVVAALIIPVLLLVFGAFAGLALAVFAIIIGWFVLSQRAARRRMKIIEQFPSFLESTIRVLAAGNTLDEALLSASREAPDPIKPLFVSVGRQVRLGAPLEAVLMQMAEIHQLRDLKVMALAAAINRKFGGSLRNVLRSLISGIRSRESAARELRALTAETRFSALVLAIIPILLMVYIVWQNPGYYTQMWADHKGRILLCGALGLQVAGMLVIWRMMKSTEAD</sequence>
<dbReference type="Proteomes" id="UP000472676">
    <property type="component" value="Unassembled WGS sequence"/>
</dbReference>
<gene>
    <name evidence="8" type="ORF">G7Y85_10950</name>
</gene>
<keyword evidence="4 6" id="KW-1133">Transmembrane helix</keyword>
<dbReference type="Pfam" id="PF00482">
    <property type="entry name" value="T2SSF"/>
    <property type="match status" value="1"/>
</dbReference>
<evidence type="ECO:0000313" key="9">
    <source>
        <dbReference type="Proteomes" id="UP000472676"/>
    </source>
</evidence>
<comment type="caution">
    <text evidence="8">The sequence shown here is derived from an EMBL/GenBank/DDBJ whole genome shotgun (WGS) entry which is preliminary data.</text>
</comment>
<evidence type="ECO:0000256" key="3">
    <source>
        <dbReference type="ARBA" id="ARBA00022692"/>
    </source>
</evidence>
<name>A0A6M2BTD6_9GAMM</name>
<dbReference type="InterPro" id="IPR018076">
    <property type="entry name" value="T2SS_GspF_dom"/>
</dbReference>
<organism evidence="8 9">
    <name type="scientific">Solimonas terrae</name>
    <dbReference type="NCBI Taxonomy" id="1396819"/>
    <lineage>
        <taxon>Bacteria</taxon>
        <taxon>Pseudomonadati</taxon>
        <taxon>Pseudomonadota</taxon>
        <taxon>Gammaproteobacteria</taxon>
        <taxon>Nevskiales</taxon>
        <taxon>Nevskiaceae</taxon>
        <taxon>Solimonas</taxon>
    </lineage>
</organism>
<dbReference type="PANTHER" id="PTHR35007">
    <property type="entry name" value="INTEGRAL MEMBRANE PROTEIN-RELATED"/>
    <property type="match status" value="1"/>
</dbReference>
<evidence type="ECO:0000256" key="2">
    <source>
        <dbReference type="ARBA" id="ARBA00022475"/>
    </source>
</evidence>
<keyword evidence="9" id="KW-1185">Reference proteome</keyword>
<evidence type="ECO:0000259" key="7">
    <source>
        <dbReference type="Pfam" id="PF00482"/>
    </source>
</evidence>
<dbReference type="RefSeq" id="WP_166256432.1">
    <property type="nucleotide sequence ID" value="NZ_JAAMOW010000005.1"/>
</dbReference>
<keyword evidence="3 6" id="KW-0812">Transmembrane</keyword>
<proteinExistence type="predicted"/>
<dbReference type="EMBL" id="JAAMOW010000005">
    <property type="protein sequence ID" value="NGY05289.1"/>
    <property type="molecule type" value="Genomic_DNA"/>
</dbReference>
<evidence type="ECO:0000256" key="4">
    <source>
        <dbReference type="ARBA" id="ARBA00022989"/>
    </source>
</evidence>